<keyword evidence="12" id="KW-0479">Metal-binding</keyword>
<dbReference type="InterPro" id="IPR036397">
    <property type="entry name" value="RNaseH_sf"/>
</dbReference>
<evidence type="ECO:0000256" key="11">
    <source>
        <dbReference type="ARBA" id="ARBA00022722"/>
    </source>
</evidence>
<feature type="domain" description="Integrase catalytic" evidence="39">
    <location>
        <begin position="659"/>
        <end position="817"/>
    </location>
</feature>
<keyword evidence="37" id="KW-0175">Coiled coil</keyword>
<dbReference type="InterPro" id="IPR043128">
    <property type="entry name" value="Rev_trsase/Diguanyl_cyclase"/>
</dbReference>
<dbReference type="InterPro" id="IPR041373">
    <property type="entry name" value="RT_RNaseH"/>
</dbReference>
<dbReference type="SUPFAM" id="SSF56672">
    <property type="entry name" value="DNA/RNA polymerases"/>
    <property type="match status" value="1"/>
</dbReference>
<evidence type="ECO:0000256" key="35">
    <source>
        <dbReference type="ARBA" id="ARBA00063849"/>
    </source>
</evidence>
<dbReference type="CDD" id="cd09274">
    <property type="entry name" value="RNase_HI_RT_Ty3"/>
    <property type="match status" value="1"/>
</dbReference>
<dbReference type="InterPro" id="IPR012337">
    <property type="entry name" value="RNaseH-like_sf"/>
</dbReference>
<dbReference type="CDD" id="cd01647">
    <property type="entry name" value="RT_LTR"/>
    <property type="match status" value="1"/>
</dbReference>
<keyword evidence="21" id="KW-0460">Magnesium</keyword>
<evidence type="ECO:0000313" key="40">
    <source>
        <dbReference type="EMBL" id="CAF4925751.1"/>
    </source>
</evidence>
<evidence type="ECO:0000256" key="30">
    <source>
        <dbReference type="ARBA" id="ARBA00023268"/>
    </source>
</evidence>
<keyword evidence="29" id="KW-0539">Nucleus</keyword>
<dbReference type="GO" id="GO:0004523">
    <property type="term" value="F:RNA-DNA hybrid ribonuclease activity"/>
    <property type="evidence" value="ECO:0007669"/>
    <property type="project" value="UniProtKB-EC"/>
</dbReference>
<dbReference type="Pfam" id="PF00665">
    <property type="entry name" value="rve"/>
    <property type="match status" value="1"/>
</dbReference>
<dbReference type="FunFam" id="3.30.420.10:FF:000032">
    <property type="entry name" value="Retrovirus-related Pol polyprotein from transposon 297-like Protein"/>
    <property type="match status" value="1"/>
</dbReference>
<dbReference type="GO" id="GO:0005634">
    <property type="term" value="C:nucleus"/>
    <property type="evidence" value="ECO:0007669"/>
    <property type="project" value="UniProtKB-SubCell"/>
</dbReference>
<keyword evidence="6" id="KW-0963">Cytoplasm</keyword>
<keyword evidence="14" id="KW-0064">Aspartyl protease</keyword>
<keyword evidence="41" id="KW-1185">Reference proteome</keyword>
<dbReference type="GO" id="GO:0004190">
    <property type="term" value="F:aspartic-type endopeptidase activity"/>
    <property type="evidence" value="ECO:0007669"/>
    <property type="project" value="UniProtKB-KW"/>
</dbReference>
<evidence type="ECO:0000256" key="25">
    <source>
        <dbReference type="ARBA" id="ARBA00022932"/>
    </source>
</evidence>
<dbReference type="Gene3D" id="3.10.20.370">
    <property type="match status" value="1"/>
</dbReference>
<dbReference type="PANTHER" id="PTHR37984:SF5">
    <property type="entry name" value="PROTEIN NYNRIN-LIKE"/>
    <property type="match status" value="1"/>
</dbReference>
<dbReference type="GO" id="GO:0005737">
    <property type="term" value="C:cytoplasm"/>
    <property type="evidence" value="ECO:0007669"/>
    <property type="project" value="UniProtKB-SubCell"/>
</dbReference>
<dbReference type="Gene3D" id="3.10.10.10">
    <property type="entry name" value="HIV Type 1 Reverse Transcriptase, subunit A, domain 1"/>
    <property type="match status" value="1"/>
</dbReference>
<dbReference type="GO" id="GO:0015074">
    <property type="term" value="P:DNA integration"/>
    <property type="evidence" value="ECO:0007669"/>
    <property type="project" value="UniProtKB-KW"/>
</dbReference>
<keyword evidence="13" id="KW-0547">Nucleotide-binding</keyword>
<evidence type="ECO:0000256" key="14">
    <source>
        <dbReference type="ARBA" id="ARBA00022750"/>
    </source>
</evidence>
<evidence type="ECO:0000256" key="1">
    <source>
        <dbReference type="ARBA" id="ARBA00000077"/>
    </source>
</evidence>
<dbReference type="FunFam" id="1.10.340.70:FF:000001">
    <property type="entry name" value="Retrovirus-related Pol polyprotein from transposon gypsy-like Protein"/>
    <property type="match status" value="1"/>
</dbReference>
<evidence type="ECO:0000256" key="8">
    <source>
        <dbReference type="ARBA" id="ARBA00022670"/>
    </source>
</evidence>
<dbReference type="PROSITE" id="PS50994">
    <property type="entry name" value="INTEGRASE"/>
    <property type="match status" value="1"/>
</dbReference>
<accession>A0A821WNU9</accession>
<keyword evidence="17" id="KW-0863">Zinc-finger</keyword>
<dbReference type="EMBL" id="CAJOBZ010000061">
    <property type="protein sequence ID" value="CAF4925751.1"/>
    <property type="molecule type" value="Genomic_DNA"/>
</dbReference>
<dbReference type="InterPro" id="IPR050951">
    <property type="entry name" value="Retrovirus_Pol_polyprotein"/>
</dbReference>
<comment type="subcellular location">
    <subcellularLocation>
        <location evidence="4">Cytoplasm</location>
    </subcellularLocation>
    <subcellularLocation>
        <location evidence="3">Nucleus</location>
    </subcellularLocation>
</comment>
<dbReference type="GO" id="GO:0006508">
    <property type="term" value="P:proteolysis"/>
    <property type="evidence" value="ECO:0007669"/>
    <property type="project" value="UniProtKB-KW"/>
</dbReference>
<dbReference type="FunFam" id="3.30.70.270:FF:000026">
    <property type="entry name" value="Transposon Ty3-G Gag-Pol polyprotein"/>
    <property type="match status" value="1"/>
</dbReference>
<dbReference type="GO" id="GO:0042575">
    <property type="term" value="C:DNA polymerase complex"/>
    <property type="evidence" value="ECO:0007669"/>
    <property type="project" value="UniProtKB-ARBA"/>
</dbReference>
<comment type="function">
    <text evidence="31">Reverse transcriptase/ribonuclease H (RT) is a multifunctional enzyme that catalyzes the conversion of the retro-elements RNA genome into dsDNA within the VLP. The enzyme displays a DNA polymerase activity that can copy either DNA or RNA templates, and a ribonuclease H (RNase H) activity that cleaves the RNA strand of RNA-DNA heteroduplexes during plus-strand synthesis and hydrolyzes RNA primers. The conversion leads to a linear dsDNA copy of the retrotransposon that includes long terminal repeats (LTRs) at both ends.</text>
</comment>
<keyword evidence="11" id="KW-0540">Nuclease</keyword>
<evidence type="ECO:0000256" key="9">
    <source>
        <dbReference type="ARBA" id="ARBA00022679"/>
    </source>
</evidence>
<evidence type="ECO:0000256" key="19">
    <source>
        <dbReference type="ARBA" id="ARBA00022833"/>
    </source>
</evidence>
<dbReference type="GO" id="GO:0005524">
    <property type="term" value="F:ATP binding"/>
    <property type="evidence" value="ECO:0007669"/>
    <property type="project" value="UniProtKB-KW"/>
</dbReference>
<keyword evidence="22" id="KW-0694">RNA-binding</keyword>
<evidence type="ECO:0000259" key="38">
    <source>
        <dbReference type="PROSITE" id="PS50878"/>
    </source>
</evidence>
<gene>
    <name evidence="40" type="ORF">PMACD_LOCUS13435</name>
</gene>
<evidence type="ECO:0000256" key="27">
    <source>
        <dbReference type="ARBA" id="ARBA00023125"/>
    </source>
</evidence>
<sequence>MLNENIIRPSTSPWSSPIWVVPKKVDASGKQKWRVVIDYRKLNDITIGDSYPLPNITDILDKLGHSVYFTTLDLASGFHQIELESNDIPKTAFNTPYGHYEFLRMPFGLKNAPATFQRAMDSVLYGLQGERCFVFLDDIVVFASSLQEHEQKLYEVFNRLRKNGLKVQPDKCEFLRKEVAYLGHIISSEGVKPNPDKVHAVDNFPVPKSCKDIKSFLGLTGYYRRFISNFSSLTKPLTSLLKKDVPFVWGETQQSAFEECKRLLTNPPILQYPDFTKEFILTTDASLHAIGAVLSQGQIGKDLPIAYASRTLNKAESNYSTIERELLAIVWAVKHFRPYLFGRKFKIVTDHKPLTWLFSIKDPGSRLVRWRLKLEEYEYEVIYKAGKNNTNADALSRPSILNTNTIDLTCDKNTDKNEIDSHDDYLQLNYQHFTEISDYSFDTPNLHISPDKLLDERHKDIFIAISCDISDKNNLYNEAISMCSQVEPFLKKSKALYETDLLVSNKKQNIYFNYSRPLYFDPWDSESYFKSLLSCLQNNDLKSLYVPDLKDDATCKLKGNEQLHITSYLADIYNCKITICENKVKTPNPEDIPSILKSFHDDPLSGHRGIVETTRKIRSEYFWKGMTDTIKNYIDKCQICQRSKIQRKTYKAPMVITSSSTEPFERVSIDLVSYSEVTHDSNKYILTLQDDLTRLVQAYPIVDKQAITVAKTLLIFCQHYGVPKRFHSDQGTEFVNSIIKQLMKLLGSNHTLSTAYHPQSNGSIERFHATLRDHIRSYHKRNNCNWDQIIPFAVICHNTAVNQSLGFTPHELLFGYKPRSLYSLKELNEYTTCDYLHDLNERLKVSRDVALRNLQAMKEKAKERYDKNIRNIAKYNVGDYVMLKVPNPNNLDSKWEGPYLIVRIGFNENYIIRKNGRNQIVHANRLRPSHDT</sequence>
<feature type="coiled-coil region" evidence="37">
    <location>
        <begin position="840"/>
        <end position="871"/>
    </location>
</feature>
<dbReference type="Gene3D" id="3.30.420.10">
    <property type="entry name" value="Ribonuclease H-like superfamily/Ribonuclease H"/>
    <property type="match status" value="1"/>
</dbReference>
<keyword evidence="19" id="KW-0862">Zinc</keyword>
<evidence type="ECO:0000256" key="16">
    <source>
        <dbReference type="ARBA" id="ARBA00022759"/>
    </source>
</evidence>
<dbReference type="InterPro" id="IPR000477">
    <property type="entry name" value="RT_dom"/>
</dbReference>
<keyword evidence="9" id="KW-0808">Transferase</keyword>
<keyword evidence="27" id="KW-0238">DNA-binding</keyword>
<evidence type="ECO:0000256" key="13">
    <source>
        <dbReference type="ARBA" id="ARBA00022741"/>
    </source>
</evidence>
<comment type="catalytic activity">
    <reaction evidence="1">
        <text>Endonucleolytic cleavage to 5'-phosphomonoester.</text>
        <dbReference type="EC" id="3.1.26.4"/>
    </reaction>
</comment>
<evidence type="ECO:0000256" key="6">
    <source>
        <dbReference type="ARBA" id="ARBA00022490"/>
    </source>
</evidence>
<keyword evidence="18" id="KW-0378">Hydrolase</keyword>
<keyword evidence="20" id="KW-0067">ATP-binding</keyword>
<comment type="subunit">
    <text evidence="35">The protease is a homodimer, whose active site consists of two apposed aspartic acid residues.</text>
</comment>
<dbReference type="Gene3D" id="3.30.70.270">
    <property type="match status" value="2"/>
</dbReference>
<dbReference type="Pfam" id="PF17921">
    <property type="entry name" value="Integrase_H2C2"/>
    <property type="match status" value="1"/>
</dbReference>
<evidence type="ECO:0000256" key="29">
    <source>
        <dbReference type="ARBA" id="ARBA00023242"/>
    </source>
</evidence>
<evidence type="ECO:0000256" key="24">
    <source>
        <dbReference type="ARBA" id="ARBA00022918"/>
    </source>
</evidence>
<keyword evidence="15" id="KW-0688">Ribosomal frameshifting</keyword>
<dbReference type="GO" id="GO:0006310">
    <property type="term" value="P:DNA recombination"/>
    <property type="evidence" value="ECO:0007669"/>
    <property type="project" value="UniProtKB-KW"/>
</dbReference>
<evidence type="ECO:0000256" key="31">
    <source>
        <dbReference type="ARBA" id="ARBA00025590"/>
    </source>
</evidence>
<dbReference type="Pfam" id="PF00078">
    <property type="entry name" value="RVT_1"/>
    <property type="match status" value="1"/>
</dbReference>
<organism evidence="40 41">
    <name type="scientific">Pieris macdunnoughi</name>
    <dbReference type="NCBI Taxonomy" id="345717"/>
    <lineage>
        <taxon>Eukaryota</taxon>
        <taxon>Metazoa</taxon>
        <taxon>Ecdysozoa</taxon>
        <taxon>Arthropoda</taxon>
        <taxon>Hexapoda</taxon>
        <taxon>Insecta</taxon>
        <taxon>Pterygota</taxon>
        <taxon>Neoptera</taxon>
        <taxon>Endopterygota</taxon>
        <taxon>Lepidoptera</taxon>
        <taxon>Glossata</taxon>
        <taxon>Ditrysia</taxon>
        <taxon>Papilionoidea</taxon>
        <taxon>Pieridae</taxon>
        <taxon>Pierinae</taxon>
        <taxon>Pieris</taxon>
    </lineage>
</organism>
<dbReference type="GO" id="GO:0075523">
    <property type="term" value="P:viral translational frameshifting"/>
    <property type="evidence" value="ECO:0007669"/>
    <property type="project" value="UniProtKB-KW"/>
</dbReference>
<evidence type="ECO:0000256" key="4">
    <source>
        <dbReference type="ARBA" id="ARBA00004496"/>
    </source>
</evidence>
<evidence type="ECO:0000256" key="20">
    <source>
        <dbReference type="ARBA" id="ARBA00022840"/>
    </source>
</evidence>
<comment type="function">
    <text evidence="34">Capsid protein (CA) is the structural component of the virus-like particle (VLP), forming the shell that encapsulates the genomic RNA-nucleocapsid complex.</text>
</comment>
<evidence type="ECO:0000256" key="12">
    <source>
        <dbReference type="ARBA" id="ARBA00022723"/>
    </source>
</evidence>
<comment type="function">
    <text evidence="2">The aspartyl protease (PR) mediates the proteolytic cleavages of the Gag and Gag-Pol polyproteins after assembly of the VLP.</text>
</comment>
<dbReference type="EC" id="2.7.7.49" evidence="5"/>
<evidence type="ECO:0000256" key="34">
    <source>
        <dbReference type="ARBA" id="ARBA00055383"/>
    </source>
</evidence>
<proteinExistence type="predicted"/>
<evidence type="ECO:0000256" key="18">
    <source>
        <dbReference type="ARBA" id="ARBA00022801"/>
    </source>
</evidence>
<dbReference type="Gene3D" id="2.30.30.850">
    <property type="match status" value="1"/>
</dbReference>
<keyword evidence="26" id="KW-0917">Virion maturation</keyword>
<dbReference type="GO" id="GO:0008270">
    <property type="term" value="F:zinc ion binding"/>
    <property type="evidence" value="ECO:0007669"/>
    <property type="project" value="UniProtKB-KW"/>
</dbReference>
<evidence type="ECO:0000256" key="10">
    <source>
        <dbReference type="ARBA" id="ARBA00022695"/>
    </source>
</evidence>
<dbReference type="InterPro" id="IPR041588">
    <property type="entry name" value="Integrase_H2C2"/>
</dbReference>
<dbReference type="OrthoDB" id="413122at2759"/>
<dbReference type="Proteomes" id="UP000663880">
    <property type="component" value="Unassembled WGS sequence"/>
</dbReference>
<evidence type="ECO:0000256" key="17">
    <source>
        <dbReference type="ARBA" id="ARBA00022771"/>
    </source>
</evidence>
<dbReference type="GO" id="GO:0003677">
    <property type="term" value="F:DNA binding"/>
    <property type="evidence" value="ECO:0007669"/>
    <property type="project" value="UniProtKB-KW"/>
</dbReference>
<keyword evidence="25" id="KW-0239">DNA-directed DNA polymerase</keyword>
<keyword evidence="16" id="KW-0255">Endonuclease</keyword>
<protein>
    <recommendedName>
        <fullName evidence="5">RNA-directed DNA polymerase</fullName>
        <ecNumber evidence="5">2.7.7.49</ecNumber>
    </recommendedName>
    <alternativeName>
        <fullName evidence="36">Gag3-Pol3</fullName>
    </alternativeName>
</protein>
<keyword evidence="10" id="KW-0548">Nucleotidyltransferase</keyword>
<dbReference type="InterPro" id="IPR043502">
    <property type="entry name" value="DNA/RNA_pol_sf"/>
</dbReference>
<evidence type="ECO:0000256" key="37">
    <source>
        <dbReference type="SAM" id="Coils"/>
    </source>
</evidence>
<dbReference type="SUPFAM" id="SSF53098">
    <property type="entry name" value="Ribonuclease H-like"/>
    <property type="match status" value="1"/>
</dbReference>
<evidence type="ECO:0000259" key="39">
    <source>
        <dbReference type="PROSITE" id="PS50994"/>
    </source>
</evidence>
<reference evidence="40" key="1">
    <citation type="submission" date="2021-02" db="EMBL/GenBank/DDBJ databases">
        <authorList>
            <person name="Steward A R."/>
        </authorList>
    </citation>
    <scope>NUCLEOTIDE SEQUENCE</scope>
</reference>
<comment type="caution">
    <text evidence="40">The sequence shown here is derived from an EMBL/GenBank/DDBJ whole genome shotgun (WGS) entry which is preliminary data.</text>
</comment>
<evidence type="ECO:0000256" key="26">
    <source>
        <dbReference type="ARBA" id="ARBA00023113"/>
    </source>
</evidence>
<dbReference type="Pfam" id="PF17917">
    <property type="entry name" value="RT_RNaseH"/>
    <property type="match status" value="1"/>
</dbReference>
<evidence type="ECO:0000256" key="15">
    <source>
        <dbReference type="ARBA" id="ARBA00022758"/>
    </source>
</evidence>
<dbReference type="GO" id="GO:0003964">
    <property type="term" value="F:RNA-directed DNA polymerase activity"/>
    <property type="evidence" value="ECO:0007669"/>
    <property type="project" value="UniProtKB-KW"/>
</dbReference>
<dbReference type="GO" id="GO:0003723">
    <property type="term" value="F:RNA binding"/>
    <property type="evidence" value="ECO:0007669"/>
    <property type="project" value="UniProtKB-KW"/>
</dbReference>
<evidence type="ECO:0000256" key="32">
    <source>
        <dbReference type="ARBA" id="ARBA00025615"/>
    </source>
</evidence>
<dbReference type="AlphaFoldDB" id="A0A821WNU9"/>
<keyword evidence="8" id="KW-0645">Protease</keyword>
<evidence type="ECO:0000256" key="23">
    <source>
        <dbReference type="ARBA" id="ARBA00022908"/>
    </source>
</evidence>
<keyword evidence="7" id="KW-1188">Viral release from host cell</keyword>
<evidence type="ECO:0000256" key="5">
    <source>
        <dbReference type="ARBA" id="ARBA00012493"/>
    </source>
</evidence>
<dbReference type="PROSITE" id="PS50878">
    <property type="entry name" value="RT_POL"/>
    <property type="match status" value="1"/>
</dbReference>
<name>A0A821WNU9_9NEOP</name>
<keyword evidence="24" id="KW-0695">RNA-directed DNA polymerase</keyword>
<evidence type="ECO:0000256" key="33">
    <source>
        <dbReference type="ARBA" id="ARBA00055265"/>
    </source>
</evidence>
<feature type="domain" description="Reverse transcriptase" evidence="38">
    <location>
        <begin position="2"/>
        <end position="186"/>
    </location>
</feature>
<keyword evidence="28" id="KW-0233">DNA recombination</keyword>
<evidence type="ECO:0000256" key="28">
    <source>
        <dbReference type="ARBA" id="ARBA00023172"/>
    </source>
</evidence>
<dbReference type="PANTHER" id="PTHR37984">
    <property type="entry name" value="PROTEIN CBG26694"/>
    <property type="match status" value="1"/>
</dbReference>
<evidence type="ECO:0000256" key="22">
    <source>
        <dbReference type="ARBA" id="ARBA00022884"/>
    </source>
</evidence>
<evidence type="ECO:0000313" key="41">
    <source>
        <dbReference type="Proteomes" id="UP000663880"/>
    </source>
</evidence>
<dbReference type="InterPro" id="IPR001584">
    <property type="entry name" value="Integrase_cat-core"/>
</dbReference>
<evidence type="ECO:0000256" key="3">
    <source>
        <dbReference type="ARBA" id="ARBA00004123"/>
    </source>
</evidence>
<dbReference type="FunFam" id="3.10.20.370:FF:000001">
    <property type="entry name" value="Retrovirus-related Pol polyprotein from transposon 17.6-like protein"/>
    <property type="match status" value="1"/>
</dbReference>
<comment type="function">
    <text evidence="32">Integrase (IN) targets the VLP to the nucleus, where a subparticle preintegration complex (PIC) containing at least integrase and the newly synthesized dsDNA copy of the retrotransposon must transit the nuclear membrane. Once in the nucleus, integrase performs the integration of the dsDNA into the host genome.</text>
</comment>
<comment type="function">
    <text evidence="33">Nucleocapsid protein p11 (NC) forms the nucleocore that coats the retro-elements dimeric RNA. Binds these RNAs through its zinc fingers. Promotes primer tRNA(i)-Met annealing to the multipartite primer-binding site (PBS), dimerization of Ty3 RNA and initiation of reverse transcription.</text>
</comment>
<evidence type="ECO:0000256" key="7">
    <source>
        <dbReference type="ARBA" id="ARBA00022612"/>
    </source>
</evidence>
<evidence type="ECO:0000256" key="36">
    <source>
        <dbReference type="ARBA" id="ARBA00082890"/>
    </source>
</evidence>
<keyword evidence="30" id="KW-0511">Multifunctional enzyme</keyword>
<dbReference type="Gene3D" id="1.10.340.70">
    <property type="match status" value="1"/>
</dbReference>
<dbReference type="GO" id="GO:0003887">
    <property type="term" value="F:DNA-directed DNA polymerase activity"/>
    <property type="evidence" value="ECO:0007669"/>
    <property type="project" value="UniProtKB-KW"/>
</dbReference>
<keyword evidence="23" id="KW-0229">DNA integration</keyword>
<evidence type="ECO:0000256" key="21">
    <source>
        <dbReference type="ARBA" id="ARBA00022842"/>
    </source>
</evidence>
<dbReference type="FunFam" id="3.10.10.10:FF:000007">
    <property type="entry name" value="Retrovirus-related Pol polyprotein from transposon 17.6-like Protein"/>
    <property type="match status" value="1"/>
</dbReference>
<evidence type="ECO:0000256" key="2">
    <source>
        <dbReference type="ARBA" id="ARBA00002180"/>
    </source>
</evidence>